<dbReference type="RefSeq" id="WP_340519222.1">
    <property type="nucleotide sequence ID" value="NZ_JBBLXS010000182.1"/>
</dbReference>
<protein>
    <submittedName>
        <fullName evidence="1">Uncharacterized protein</fullName>
    </submittedName>
</protein>
<accession>A0ABU8YNX2</accession>
<name>A0ABU8YNX2_9CYAN</name>
<comment type="caution">
    <text evidence="1">The sequence shown here is derived from an EMBL/GenBank/DDBJ whole genome shotgun (WGS) entry which is preliminary data.</text>
</comment>
<dbReference type="Proteomes" id="UP001384579">
    <property type="component" value="Unassembled WGS sequence"/>
</dbReference>
<organism evidence="1 2">
    <name type="scientific">Microcoleus anatoxicus PTRS2</name>
    <dbReference type="NCBI Taxonomy" id="2705321"/>
    <lineage>
        <taxon>Bacteria</taxon>
        <taxon>Bacillati</taxon>
        <taxon>Cyanobacteriota</taxon>
        <taxon>Cyanophyceae</taxon>
        <taxon>Oscillatoriophycideae</taxon>
        <taxon>Oscillatoriales</taxon>
        <taxon>Microcoleaceae</taxon>
        <taxon>Microcoleus</taxon>
        <taxon>Microcoleus anatoxicus</taxon>
    </lineage>
</organism>
<evidence type="ECO:0000313" key="2">
    <source>
        <dbReference type="Proteomes" id="UP001384579"/>
    </source>
</evidence>
<dbReference type="EMBL" id="JBBLXS010000182">
    <property type="protein sequence ID" value="MEK0186123.1"/>
    <property type="molecule type" value="Genomic_DNA"/>
</dbReference>
<keyword evidence="2" id="KW-1185">Reference proteome</keyword>
<reference evidence="1 2" key="1">
    <citation type="journal article" date="2020" name="Harmful Algae">
        <title>Molecular and morphological characterization of a novel dihydroanatoxin-a producing Microcoleus species (cyanobacteria) from the Russian River, California, USA.</title>
        <authorList>
            <person name="Conklin K.Y."/>
            <person name="Stancheva R."/>
            <person name="Otten T.G."/>
            <person name="Fadness R."/>
            <person name="Boyer G.L."/>
            <person name="Read B."/>
            <person name="Zhang X."/>
            <person name="Sheath R.G."/>
        </authorList>
    </citation>
    <scope>NUCLEOTIDE SEQUENCE [LARGE SCALE GENOMIC DNA]</scope>
    <source>
        <strain evidence="1 2">PTRS2</strain>
    </source>
</reference>
<gene>
    <name evidence="1" type="ORF">WMG39_14880</name>
</gene>
<evidence type="ECO:0000313" key="1">
    <source>
        <dbReference type="EMBL" id="MEK0186123.1"/>
    </source>
</evidence>
<proteinExistence type="predicted"/>
<sequence length="55" mass="6616">MFKLYSLDGFWDSYSRSPVAAIFRVRMWPLCHHRYPKYSIAPRRDRQLLSILVNG</sequence>